<gene>
    <name evidence="2" type="ORF">PR048_025340</name>
</gene>
<organism evidence="2 3">
    <name type="scientific">Dryococelus australis</name>
    <dbReference type="NCBI Taxonomy" id="614101"/>
    <lineage>
        <taxon>Eukaryota</taxon>
        <taxon>Metazoa</taxon>
        <taxon>Ecdysozoa</taxon>
        <taxon>Arthropoda</taxon>
        <taxon>Hexapoda</taxon>
        <taxon>Insecta</taxon>
        <taxon>Pterygota</taxon>
        <taxon>Neoptera</taxon>
        <taxon>Polyneoptera</taxon>
        <taxon>Phasmatodea</taxon>
        <taxon>Verophasmatodea</taxon>
        <taxon>Anareolatae</taxon>
        <taxon>Phasmatidae</taxon>
        <taxon>Eurycanthinae</taxon>
        <taxon>Dryococelus</taxon>
    </lineage>
</organism>
<evidence type="ECO:0000313" key="2">
    <source>
        <dbReference type="EMBL" id="KAJ8874480.1"/>
    </source>
</evidence>
<name>A0ABQ9GQZ8_9NEOP</name>
<feature type="compositionally biased region" description="Basic and acidic residues" evidence="1">
    <location>
        <begin position="373"/>
        <end position="394"/>
    </location>
</feature>
<proteinExistence type="predicted"/>
<feature type="region of interest" description="Disordered" evidence="1">
    <location>
        <begin position="325"/>
        <end position="348"/>
    </location>
</feature>
<dbReference type="EMBL" id="JARBHB010000010">
    <property type="protein sequence ID" value="KAJ8874480.1"/>
    <property type="molecule type" value="Genomic_DNA"/>
</dbReference>
<reference evidence="2 3" key="1">
    <citation type="submission" date="2023-02" db="EMBL/GenBank/DDBJ databases">
        <title>LHISI_Scaffold_Assembly.</title>
        <authorList>
            <person name="Stuart O.P."/>
            <person name="Cleave R."/>
            <person name="Magrath M.J.L."/>
            <person name="Mikheyev A.S."/>
        </authorList>
    </citation>
    <scope>NUCLEOTIDE SEQUENCE [LARGE SCALE GENOMIC DNA]</scope>
    <source>
        <strain evidence="2">Daus_M_001</strain>
        <tissue evidence="2">Leg muscle</tissue>
    </source>
</reference>
<evidence type="ECO:0000313" key="3">
    <source>
        <dbReference type="Proteomes" id="UP001159363"/>
    </source>
</evidence>
<sequence length="442" mass="50053">MERCNLQRRIPFLSHQLSPCESLATTWPSGEFLCRYGMSHSPSTGATVWGSTSRDRTISRVQLGVNVTPQSCVYSSLGCLYIGCCPQRVDSFTPHQAVWDSLLVSLQVYYWLRVVKGVSKKLTHYGHIKGSSCLEMLSAIETEKRGSNKSYTATRIKCAIVLKCDALNWRALFSSYNVYLWDLKVADADNRNTRISRNTLDADALRRNLLHPDSLPLIAAQHIALLWNQPNPNGERITNYKETPVFPNTFIHFPRKLEDANRTPAYLARYVSCEFDSSLVATRLRGGRDPLSCALSRPQGHVKEEGDVSSACDIRLRSGVFPAYRGPSSHDPWRTPAQPPRCPRPHQDRKYKKLNTMSAYARQKAKSKYRNRIRLERASQKQSSDAHKTPFDRVRRFRERSHPLESLLKGGVNSPPPPRQLARAVCSPQLAPCTRATDCLLR</sequence>
<evidence type="ECO:0000256" key="1">
    <source>
        <dbReference type="SAM" id="MobiDB-lite"/>
    </source>
</evidence>
<dbReference type="Proteomes" id="UP001159363">
    <property type="component" value="Chromosome 9"/>
</dbReference>
<feature type="region of interest" description="Disordered" evidence="1">
    <location>
        <begin position="370"/>
        <end position="420"/>
    </location>
</feature>
<comment type="caution">
    <text evidence="2">The sequence shown here is derived from an EMBL/GenBank/DDBJ whole genome shotgun (WGS) entry which is preliminary data.</text>
</comment>
<protein>
    <submittedName>
        <fullName evidence="2">Uncharacterized protein</fullName>
    </submittedName>
</protein>
<accession>A0ABQ9GQZ8</accession>
<keyword evidence="3" id="KW-1185">Reference proteome</keyword>